<feature type="non-terminal residue" evidence="2">
    <location>
        <position position="1"/>
    </location>
</feature>
<feature type="compositionally biased region" description="Polar residues" evidence="1">
    <location>
        <begin position="37"/>
        <end position="48"/>
    </location>
</feature>
<protein>
    <submittedName>
        <fullName evidence="2">Uncharacterized protein</fullName>
    </submittedName>
</protein>
<gene>
    <name evidence="2" type="primary">ORF94923</name>
</gene>
<proteinExistence type="predicted"/>
<sequence>ISTIFFLPKDYVRTEREADISKDSDRVTDDESDDNQETVPITRSSEVINSDKRDSKNISVKRNGKLTDTEHISDLVDTNNRSQNGNGICRDEADAESAEQTSDEKYQQILSNTADL</sequence>
<feature type="non-terminal residue" evidence="2">
    <location>
        <position position="116"/>
    </location>
</feature>
<name>A0A0B7A2Z0_9EUPU</name>
<reference evidence="2" key="1">
    <citation type="submission" date="2014-12" db="EMBL/GenBank/DDBJ databases">
        <title>Insight into the proteome of Arion vulgaris.</title>
        <authorList>
            <person name="Aradska J."/>
            <person name="Bulat T."/>
            <person name="Smidak R."/>
            <person name="Sarate P."/>
            <person name="Gangsoo J."/>
            <person name="Sialana F."/>
            <person name="Bilban M."/>
            <person name="Lubec G."/>
        </authorList>
    </citation>
    <scope>NUCLEOTIDE SEQUENCE</scope>
    <source>
        <tissue evidence="2">Skin</tissue>
    </source>
</reference>
<feature type="region of interest" description="Disordered" evidence="1">
    <location>
        <begin position="15"/>
        <end position="116"/>
    </location>
</feature>
<organism evidence="2">
    <name type="scientific">Arion vulgaris</name>
    <dbReference type="NCBI Taxonomy" id="1028688"/>
    <lineage>
        <taxon>Eukaryota</taxon>
        <taxon>Metazoa</taxon>
        <taxon>Spiralia</taxon>
        <taxon>Lophotrochozoa</taxon>
        <taxon>Mollusca</taxon>
        <taxon>Gastropoda</taxon>
        <taxon>Heterobranchia</taxon>
        <taxon>Euthyneura</taxon>
        <taxon>Panpulmonata</taxon>
        <taxon>Eupulmonata</taxon>
        <taxon>Stylommatophora</taxon>
        <taxon>Helicina</taxon>
        <taxon>Arionoidea</taxon>
        <taxon>Arionidae</taxon>
        <taxon>Arion</taxon>
    </lineage>
</organism>
<evidence type="ECO:0000256" key="1">
    <source>
        <dbReference type="SAM" id="MobiDB-lite"/>
    </source>
</evidence>
<evidence type="ECO:0000313" key="2">
    <source>
        <dbReference type="EMBL" id="CEK75314.1"/>
    </source>
</evidence>
<feature type="compositionally biased region" description="Basic and acidic residues" evidence="1">
    <location>
        <begin position="15"/>
        <end position="29"/>
    </location>
</feature>
<feature type="compositionally biased region" description="Basic and acidic residues" evidence="1">
    <location>
        <begin position="65"/>
        <end position="74"/>
    </location>
</feature>
<accession>A0A0B7A2Z0</accession>
<dbReference type="AlphaFoldDB" id="A0A0B7A2Z0"/>
<dbReference type="EMBL" id="HACG01028449">
    <property type="protein sequence ID" value="CEK75314.1"/>
    <property type="molecule type" value="Transcribed_RNA"/>
</dbReference>
<feature type="compositionally biased region" description="Polar residues" evidence="1">
    <location>
        <begin position="76"/>
        <end position="86"/>
    </location>
</feature>